<dbReference type="GO" id="GO:0008360">
    <property type="term" value="P:regulation of cell shape"/>
    <property type="evidence" value="ECO:0007669"/>
    <property type="project" value="UniProtKB-KW"/>
</dbReference>
<comment type="similarity">
    <text evidence="10">Belongs to the EPSP synthase family. MurA subfamily.</text>
</comment>
<comment type="subcellular location">
    <subcellularLocation>
        <location evidence="1">Cytoplasm</location>
    </subcellularLocation>
</comment>
<organism evidence="17 18">
    <name type="scientific">Veronia nyctiphanis</name>
    <dbReference type="NCBI Taxonomy" id="1278244"/>
    <lineage>
        <taxon>Bacteria</taxon>
        <taxon>Pseudomonadati</taxon>
        <taxon>Pseudomonadota</taxon>
        <taxon>Gammaproteobacteria</taxon>
        <taxon>Vibrionales</taxon>
        <taxon>Vibrionaceae</taxon>
        <taxon>Veronia</taxon>
    </lineage>
</organism>
<dbReference type="EC" id="2.5.1.7" evidence="11"/>
<gene>
    <name evidence="17" type="ORF">CS022_03375</name>
</gene>
<comment type="pathway">
    <text evidence="2">Cell wall biogenesis; peptidoglycan biosynthesis.</text>
</comment>
<dbReference type="InterPro" id="IPR050068">
    <property type="entry name" value="MurA_subfamily"/>
</dbReference>
<evidence type="ECO:0000256" key="3">
    <source>
        <dbReference type="ARBA" id="ARBA00022490"/>
    </source>
</evidence>
<dbReference type="PANTHER" id="PTHR43783">
    <property type="entry name" value="UDP-N-ACETYLGLUCOSAMINE 1-CARBOXYVINYLTRANSFERASE"/>
    <property type="match status" value="1"/>
</dbReference>
<protein>
    <recommendedName>
        <fullName evidence="12">UDP-N-acetylglucosamine 1-carboxyvinyltransferase</fullName>
        <ecNumber evidence="11">2.5.1.7</ecNumber>
    </recommendedName>
    <alternativeName>
        <fullName evidence="13">Enoylpyruvate transferase</fullName>
    </alternativeName>
    <alternativeName>
        <fullName evidence="14">UDP-N-acetylglucosamine enolpyruvyl transferase</fullName>
    </alternativeName>
</protein>
<evidence type="ECO:0000256" key="13">
    <source>
        <dbReference type="ARBA" id="ARBA00042443"/>
    </source>
</evidence>
<evidence type="ECO:0000256" key="5">
    <source>
        <dbReference type="ARBA" id="ARBA00022679"/>
    </source>
</evidence>
<dbReference type="Proteomes" id="UP000290287">
    <property type="component" value="Unassembled WGS sequence"/>
</dbReference>
<dbReference type="OrthoDB" id="9803760at2"/>
<evidence type="ECO:0000256" key="7">
    <source>
        <dbReference type="ARBA" id="ARBA00022984"/>
    </source>
</evidence>
<dbReference type="InterPro" id="IPR001986">
    <property type="entry name" value="Enolpyruvate_Tfrase_dom"/>
</dbReference>
<evidence type="ECO:0000256" key="11">
    <source>
        <dbReference type="ARBA" id="ARBA00039108"/>
    </source>
</evidence>
<dbReference type="InterPro" id="IPR036968">
    <property type="entry name" value="Enolpyruvate_Tfrase_sf"/>
</dbReference>
<dbReference type="GO" id="GO:0051301">
    <property type="term" value="P:cell division"/>
    <property type="evidence" value="ECO:0007669"/>
    <property type="project" value="UniProtKB-KW"/>
</dbReference>
<keyword evidence="6" id="KW-0133">Cell shape</keyword>
<comment type="caution">
    <text evidence="17">The sequence shown here is derived from an EMBL/GenBank/DDBJ whole genome shotgun (WGS) entry which is preliminary data.</text>
</comment>
<evidence type="ECO:0000313" key="18">
    <source>
        <dbReference type="Proteomes" id="UP000290287"/>
    </source>
</evidence>
<comment type="catalytic activity">
    <reaction evidence="15">
        <text>phosphoenolpyruvate + UDP-N-acetyl-alpha-D-glucosamine = UDP-N-acetyl-3-O-(1-carboxyvinyl)-alpha-D-glucosamine + phosphate</text>
        <dbReference type="Rhea" id="RHEA:18681"/>
        <dbReference type="ChEBI" id="CHEBI:43474"/>
        <dbReference type="ChEBI" id="CHEBI:57705"/>
        <dbReference type="ChEBI" id="CHEBI:58702"/>
        <dbReference type="ChEBI" id="CHEBI:68483"/>
        <dbReference type="EC" id="2.5.1.7"/>
    </reaction>
</comment>
<keyword evidence="8" id="KW-0131">Cell cycle</keyword>
<feature type="domain" description="Enolpyruvate transferase" evidence="16">
    <location>
        <begin position="2"/>
        <end position="404"/>
    </location>
</feature>
<dbReference type="AlphaFoldDB" id="A0A4Q0YZL7"/>
<evidence type="ECO:0000256" key="1">
    <source>
        <dbReference type="ARBA" id="ARBA00004496"/>
    </source>
</evidence>
<evidence type="ECO:0000256" key="6">
    <source>
        <dbReference type="ARBA" id="ARBA00022960"/>
    </source>
</evidence>
<dbReference type="EMBL" id="PEIB01000002">
    <property type="protein sequence ID" value="RXJ74619.1"/>
    <property type="molecule type" value="Genomic_DNA"/>
</dbReference>
<sequence length="416" mass="45389">MKVSGNKNALLPMVCGTLLTDETVSLSNVPPISDCEKLKKYVSGFGAEIIHDKREKSASFCHKNNHWIDNTVAMPVGIRSTVLLMAPLLHRVGSFKLDHGSKGCALGVREIDPHLDVVSAFGCQVFYDGQECYVKAPDSFHAASLWMDYQSVTATETFLMMAVLAGGVSTLTNAACEPHVKYFCHFLQQMGAKIEGVGTSILTVEGVDRLSGVEFKVPDDHHEAATYAAIGAATGGVIEIETDVAPDMPLIVRQLRKVGLNVTLSGNKITTGKSHFIVENSLTPETYVKVEAAPWPYFPADLLPQIIGASIQSKGEVLFWNKVYEGALFWSSELMKFGVRTHLADPHRLLKTDGKILRPAVVEAPYIIRVVLGLVIAALQIEGRSEIKNADPITRAHPDFIEKLQSLGAKVTYMND</sequence>
<dbReference type="GO" id="GO:0005737">
    <property type="term" value="C:cytoplasm"/>
    <property type="evidence" value="ECO:0007669"/>
    <property type="project" value="UniProtKB-SubCell"/>
</dbReference>
<proteinExistence type="inferred from homology"/>
<dbReference type="GO" id="GO:0009252">
    <property type="term" value="P:peptidoglycan biosynthetic process"/>
    <property type="evidence" value="ECO:0007669"/>
    <property type="project" value="UniProtKB-KW"/>
</dbReference>
<keyword evidence="18" id="KW-1185">Reference proteome</keyword>
<evidence type="ECO:0000256" key="9">
    <source>
        <dbReference type="ARBA" id="ARBA00023316"/>
    </source>
</evidence>
<evidence type="ECO:0000256" key="4">
    <source>
        <dbReference type="ARBA" id="ARBA00022618"/>
    </source>
</evidence>
<dbReference type="Pfam" id="PF00275">
    <property type="entry name" value="EPSP_synthase"/>
    <property type="match status" value="1"/>
</dbReference>
<dbReference type="InterPro" id="IPR013792">
    <property type="entry name" value="RNA3'P_cycl/enolpyr_Trfase_a/b"/>
</dbReference>
<evidence type="ECO:0000256" key="10">
    <source>
        <dbReference type="ARBA" id="ARBA00038367"/>
    </source>
</evidence>
<dbReference type="PANTHER" id="PTHR43783:SF1">
    <property type="entry name" value="UDP-N-ACETYLGLUCOSAMINE 1-CARBOXYVINYLTRANSFERASE"/>
    <property type="match status" value="1"/>
</dbReference>
<keyword evidence="5 17" id="KW-0808">Transferase</keyword>
<dbReference type="NCBIfam" id="NF006873">
    <property type="entry name" value="PRK09369.1"/>
    <property type="match status" value="1"/>
</dbReference>
<evidence type="ECO:0000313" key="17">
    <source>
        <dbReference type="EMBL" id="RXJ74619.1"/>
    </source>
</evidence>
<dbReference type="GO" id="GO:0008760">
    <property type="term" value="F:UDP-N-acetylglucosamine 1-carboxyvinyltransferase activity"/>
    <property type="evidence" value="ECO:0007669"/>
    <property type="project" value="UniProtKB-EC"/>
</dbReference>
<dbReference type="SUPFAM" id="SSF55205">
    <property type="entry name" value="EPT/RTPC-like"/>
    <property type="match status" value="1"/>
</dbReference>
<keyword evidence="9" id="KW-0961">Cell wall biogenesis/degradation</keyword>
<name>A0A4Q0YZL7_9GAMM</name>
<evidence type="ECO:0000259" key="16">
    <source>
        <dbReference type="Pfam" id="PF00275"/>
    </source>
</evidence>
<accession>A0A4Q0YZL7</accession>
<evidence type="ECO:0000256" key="15">
    <source>
        <dbReference type="ARBA" id="ARBA00047527"/>
    </source>
</evidence>
<dbReference type="GO" id="GO:0071555">
    <property type="term" value="P:cell wall organization"/>
    <property type="evidence" value="ECO:0007669"/>
    <property type="project" value="UniProtKB-KW"/>
</dbReference>
<keyword evidence="7" id="KW-0573">Peptidoglycan synthesis</keyword>
<reference evidence="17 18" key="1">
    <citation type="submission" date="2017-10" db="EMBL/GenBank/DDBJ databases">
        <title>Nyctiphanis sp. nov., isolated from the stomach of the euphausiid Nyctiphanes simplex (Hansen, 1911) in the Gulf of California.</title>
        <authorList>
            <person name="Gomez-Gil B."/>
            <person name="Aguilar-Mendez M."/>
            <person name="Lopez-Cortes A."/>
            <person name="Gomez-Gutierrez J."/>
            <person name="Roque A."/>
            <person name="Lang E."/>
            <person name="Gonzalez-Castillo A."/>
        </authorList>
    </citation>
    <scope>NUCLEOTIDE SEQUENCE [LARGE SCALE GENOMIC DNA]</scope>
    <source>
        <strain evidence="17 18">CAIM 600</strain>
    </source>
</reference>
<evidence type="ECO:0000256" key="12">
    <source>
        <dbReference type="ARBA" id="ARBA00039754"/>
    </source>
</evidence>
<evidence type="ECO:0000256" key="14">
    <source>
        <dbReference type="ARBA" id="ARBA00042842"/>
    </source>
</evidence>
<keyword evidence="3" id="KW-0963">Cytoplasm</keyword>
<dbReference type="Gene3D" id="3.65.10.10">
    <property type="entry name" value="Enolpyruvate transferase domain"/>
    <property type="match status" value="2"/>
</dbReference>
<evidence type="ECO:0000256" key="2">
    <source>
        <dbReference type="ARBA" id="ARBA00004752"/>
    </source>
</evidence>
<evidence type="ECO:0000256" key="8">
    <source>
        <dbReference type="ARBA" id="ARBA00023306"/>
    </source>
</evidence>
<keyword evidence="4" id="KW-0132">Cell division</keyword>